<dbReference type="Pfam" id="PF07332">
    <property type="entry name" value="Phage_holin_3_6"/>
    <property type="match status" value="1"/>
</dbReference>
<gene>
    <name evidence="2" type="ORF">J2X20_003489</name>
</gene>
<feature type="transmembrane region" description="Helical" evidence="1">
    <location>
        <begin position="44"/>
        <end position="71"/>
    </location>
</feature>
<protein>
    <submittedName>
        <fullName evidence="2">Membrane protein YqjE</fullName>
    </submittedName>
</protein>
<proteinExistence type="predicted"/>
<name>A0ABU1YRJ5_ROSSA</name>
<organism evidence="2 3">
    <name type="scientific">Roseateles saccharophilus</name>
    <name type="common">Pseudomonas saccharophila</name>
    <dbReference type="NCBI Taxonomy" id="304"/>
    <lineage>
        <taxon>Bacteria</taxon>
        <taxon>Pseudomonadati</taxon>
        <taxon>Pseudomonadota</taxon>
        <taxon>Betaproteobacteria</taxon>
        <taxon>Burkholderiales</taxon>
        <taxon>Sphaerotilaceae</taxon>
        <taxon>Roseateles</taxon>
    </lineage>
</organism>
<keyword evidence="1" id="KW-1133">Transmembrane helix</keyword>
<dbReference type="Proteomes" id="UP001180453">
    <property type="component" value="Unassembled WGS sequence"/>
</dbReference>
<reference evidence="2 3" key="1">
    <citation type="submission" date="2023-07" db="EMBL/GenBank/DDBJ databases">
        <title>Sorghum-associated microbial communities from plants grown in Nebraska, USA.</title>
        <authorList>
            <person name="Schachtman D."/>
        </authorList>
    </citation>
    <scope>NUCLEOTIDE SEQUENCE [LARGE SCALE GENOMIC DNA]</scope>
    <source>
        <strain evidence="2 3">BE314</strain>
    </source>
</reference>
<keyword evidence="3" id="KW-1185">Reference proteome</keyword>
<evidence type="ECO:0000256" key="1">
    <source>
        <dbReference type="SAM" id="Phobius"/>
    </source>
</evidence>
<keyword evidence="1" id="KW-0812">Transmembrane</keyword>
<evidence type="ECO:0000313" key="3">
    <source>
        <dbReference type="Proteomes" id="UP001180453"/>
    </source>
</evidence>
<comment type="caution">
    <text evidence="2">The sequence shown here is derived from an EMBL/GenBank/DDBJ whole genome shotgun (WGS) entry which is preliminary data.</text>
</comment>
<dbReference type="InterPro" id="IPR009937">
    <property type="entry name" value="Phage_holin_3_6"/>
</dbReference>
<evidence type="ECO:0000313" key="2">
    <source>
        <dbReference type="EMBL" id="MDR7270831.1"/>
    </source>
</evidence>
<sequence>MSDAKEPVSAPLRRLGVSLLTLGRIRLELFAIEAQEEKERIASLLLWAVLAALLAGFGLLMLLVLFTVALWDTNYRLLALGGGTVVLVAAAVVAVLKVKGLINQPASLFQSSIGELREDADALWRRPGP</sequence>
<dbReference type="RefSeq" id="WP_310267135.1">
    <property type="nucleotide sequence ID" value="NZ_JAVDXU010000002.1"/>
</dbReference>
<keyword evidence="1" id="KW-0472">Membrane</keyword>
<feature type="transmembrane region" description="Helical" evidence="1">
    <location>
        <begin position="77"/>
        <end position="96"/>
    </location>
</feature>
<dbReference type="EMBL" id="JAVDXU010000002">
    <property type="protein sequence ID" value="MDR7270831.1"/>
    <property type="molecule type" value="Genomic_DNA"/>
</dbReference>
<accession>A0ABU1YRJ5</accession>